<comment type="subcellular location">
    <subcellularLocation>
        <location evidence="2">Membrane</location>
        <topology evidence="2">Multi-pass membrane protein</topology>
    </subcellularLocation>
    <subcellularLocation>
        <location evidence="1">Nucleus</location>
    </subcellularLocation>
</comment>
<feature type="transmembrane region" description="Helical" evidence="13">
    <location>
        <begin position="273"/>
        <end position="295"/>
    </location>
</feature>
<dbReference type="PANTHER" id="PTHR43829">
    <property type="entry name" value="AQUAPORIN OR AQUAGLYCEROPORIN RELATED"/>
    <property type="match status" value="1"/>
</dbReference>
<keyword evidence="9" id="KW-0804">Transcription</keyword>
<dbReference type="InterPro" id="IPR000425">
    <property type="entry name" value="MIP"/>
</dbReference>
<dbReference type="CDD" id="cd08049">
    <property type="entry name" value="TAF8"/>
    <property type="match status" value="1"/>
</dbReference>
<dbReference type="AlphaFoldDB" id="A0AAU9VJM3"/>
<comment type="caution">
    <text evidence="15">The sequence shown here is derived from an EMBL/GenBank/DDBJ whole genome shotgun (WGS) entry which is preliminary data.</text>
</comment>
<dbReference type="InterPro" id="IPR022357">
    <property type="entry name" value="MIP_CS"/>
</dbReference>
<dbReference type="FunFam" id="1.20.1080.10:FF:000005">
    <property type="entry name" value="Aquaporin 3"/>
    <property type="match status" value="1"/>
</dbReference>
<dbReference type="GO" id="GO:0015254">
    <property type="term" value="F:glycerol channel activity"/>
    <property type="evidence" value="ECO:0007669"/>
    <property type="project" value="TreeGrafter"/>
</dbReference>
<dbReference type="Pfam" id="PF10406">
    <property type="entry name" value="TAF8_C"/>
    <property type="match status" value="1"/>
</dbReference>
<dbReference type="Pfam" id="PF07524">
    <property type="entry name" value="Bromo_TP"/>
    <property type="match status" value="1"/>
</dbReference>
<evidence type="ECO:0000256" key="10">
    <source>
        <dbReference type="ARBA" id="ARBA00023242"/>
    </source>
</evidence>
<feature type="transmembrane region" description="Helical" evidence="13">
    <location>
        <begin position="348"/>
        <end position="370"/>
    </location>
</feature>
<dbReference type="PANTHER" id="PTHR43829:SF9">
    <property type="entry name" value="AQUAPORIN-9"/>
    <property type="match status" value="1"/>
</dbReference>
<keyword evidence="5 13" id="KW-0812">Transmembrane</keyword>
<evidence type="ECO:0000256" key="11">
    <source>
        <dbReference type="ARBA" id="ARBA00034651"/>
    </source>
</evidence>
<evidence type="ECO:0000256" key="5">
    <source>
        <dbReference type="ARBA" id="ARBA00022692"/>
    </source>
</evidence>
<dbReference type="InterPro" id="IPR019473">
    <property type="entry name" value="TFIID_su8_C"/>
</dbReference>
<dbReference type="InterPro" id="IPR023271">
    <property type="entry name" value="Aquaporin-like"/>
</dbReference>
<organism evidence="15 16">
    <name type="scientific">Pocillopora meandrina</name>
    <dbReference type="NCBI Taxonomy" id="46732"/>
    <lineage>
        <taxon>Eukaryota</taxon>
        <taxon>Metazoa</taxon>
        <taxon>Cnidaria</taxon>
        <taxon>Anthozoa</taxon>
        <taxon>Hexacorallia</taxon>
        <taxon>Scleractinia</taxon>
        <taxon>Astrocoeniina</taxon>
        <taxon>Pocilloporidae</taxon>
        <taxon>Pocillopora</taxon>
    </lineage>
</organism>
<dbReference type="PRINTS" id="PR00783">
    <property type="entry name" value="MINTRINSICP"/>
</dbReference>
<evidence type="ECO:0000256" key="13">
    <source>
        <dbReference type="SAM" id="Phobius"/>
    </source>
</evidence>
<dbReference type="Gene3D" id="1.20.1080.10">
    <property type="entry name" value="Glycerol uptake facilitator protein"/>
    <property type="match status" value="1"/>
</dbReference>
<evidence type="ECO:0000256" key="7">
    <source>
        <dbReference type="ARBA" id="ARBA00023015"/>
    </source>
</evidence>
<evidence type="ECO:0000313" key="15">
    <source>
        <dbReference type="EMBL" id="CAH3031125.1"/>
    </source>
</evidence>
<dbReference type="CDD" id="cd00333">
    <property type="entry name" value="MIP"/>
    <property type="match status" value="1"/>
</dbReference>
<feature type="transmembrane region" description="Helical" evidence="13">
    <location>
        <begin position="489"/>
        <end position="510"/>
    </location>
</feature>
<keyword evidence="7" id="KW-0805">Transcription regulation</keyword>
<gene>
    <name evidence="15" type="ORF">PMEA_00001122</name>
</gene>
<reference evidence="15 16" key="1">
    <citation type="submission" date="2022-05" db="EMBL/GenBank/DDBJ databases">
        <authorList>
            <consortium name="Genoscope - CEA"/>
            <person name="William W."/>
        </authorList>
    </citation>
    <scope>NUCLEOTIDE SEQUENCE [LARGE SCALE GENOMIC DNA]</scope>
</reference>
<accession>A0AAU9VJM3</accession>
<name>A0AAU9VJM3_9CNID</name>
<dbReference type="SUPFAM" id="SSF81338">
    <property type="entry name" value="Aquaporin-like"/>
    <property type="match status" value="1"/>
</dbReference>
<dbReference type="CDD" id="cd22918">
    <property type="entry name" value="HFD_TAF8"/>
    <property type="match status" value="1"/>
</dbReference>
<keyword evidence="10" id="KW-0539">Nucleus</keyword>
<dbReference type="NCBIfam" id="TIGR00861">
    <property type="entry name" value="MIP"/>
    <property type="match status" value="1"/>
</dbReference>
<comment type="catalytic activity">
    <reaction evidence="12">
        <text>glycerol(in) = glycerol(out)</text>
        <dbReference type="Rhea" id="RHEA:29675"/>
        <dbReference type="ChEBI" id="CHEBI:17754"/>
    </reaction>
</comment>
<dbReference type="GO" id="GO:0016323">
    <property type="term" value="C:basolateral plasma membrane"/>
    <property type="evidence" value="ECO:0007669"/>
    <property type="project" value="TreeGrafter"/>
</dbReference>
<evidence type="ECO:0000256" key="4">
    <source>
        <dbReference type="ARBA" id="ARBA00022448"/>
    </source>
</evidence>
<evidence type="ECO:0000256" key="1">
    <source>
        <dbReference type="ARBA" id="ARBA00004123"/>
    </source>
</evidence>
<feature type="transmembrane region" description="Helical" evidence="13">
    <location>
        <begin position="438"/>
        <end position="461"/>
    </location>
</feature>
<dbReference type="GO" id="GO:0046982">
    <property type="term" value="F:protein heterodimerization activity"/>
    <property type="evidence" value="ECO:0007669"/>
    <property type="project" value="InterPro"/>
</dbReference>
<dbReference type="InterPro" id="IPR050363">
    <property type="entry name" value="MIP/Aquaporin"/>
</dbReference>
<feature type="transmembrane region" description="Helical" evidence="13">
    <location>
        <begin position="307"/>
        <end position="327"/>
    </location>
</feature>
<evidence type="ECO:0000256" key="9">
    <source>
        <dbReference type="ARBA" id="ARBA00023163"/>
    </source>
</evidence>
<evidence type="ECO:0000256" key="6">
    <source>
        <dbReference type="ARBA" id="ARBA00022989"/>
    </source>
</evidence>
<proteinExistence type="inferred from homology"/>
<comment type="catalytic activity">
    <reaction evidence="11">
        <text>H2O(in) = H2O(out)</text>
        <dbReference type="Rhea" id="RHEA:29667"/>
        <dbReference type="ChEBI" id="CHEBI:15377"/>
    </reaction>
</comment>
<keyword evidence="6 13" id="KW-1133">Transmembrane helix</keyword>
<dbReference type="PRINTS" id="PR02019">
    <property type="entry name" value="AQUAPORIN7"/>
</dbReference>
<dbReference type="GO" id="GO:0015250">
    <property type="term" value="F:water channel activity"/>
    <property type="evidence" value="ECO:0007669"/>
    <property type="project" value="TreeGrafter"/>
</dbReference>
<keyword evidence="16" id="KW-1185">Reference proteome</keyword>
<evidence type="ECO:0000256" key="2">
    <source>
        <dbReference type="ARBA" id="ARBA00004141"/>
    </source>
</evidence>
<dbReference type="Gene3D" id="1.10.20.10">
    <property type="entry name" value="Histone, subunit A"/>
    <property type="match status" value="1"/>
</dbReference>
<evidence type="ECO:0000256" key="12">
    <source>
        <dbReference type="ARBA" id="ARBA00049405"/>
    </source>
</evidence>
<feature type="domain" description="Bromodomain associated" evidence="14">
    <location>
        <begin position="5"/>
        <end position="81"/>
    </location>
</feature>
<protein>
    <recommendedName>
        <fullName evidence="14">Bromodomain associated domain-containing protein</fullName>
    </recommendedName>
</protein>
<keyword evidence="4" id="KW-0813">Transport</keyword>
<dbReference type="EMBL" id="CALNXJ010000001">
    <property type="protein sequence ID" value="CAH3031125.1"/>
    <property type="molecule type" value="Genomic_DNA"/>
</dbReference>
<evidence type="ECO:0000313" key="16">
    <source>
        <dbReference type="Proteomes" id="UP001159428"/>
    </source>
</evidence>
<dbReference type="SMART" id="SM00576">
    <property type="entry name" value="BTP"/>
    <property type="match status" value="1"/>
</dbReference>
<dbReference type="Pfam" id="PF00230">
    <property type="entry name" value="MIP"/>
    <property type="match status" value="1"/>
</dbReference>
<evidence type="ECO:0000256" key="8">
    <source>
        <dbReference type="ARBA" id="ARBA00023136"/>
    </source>
</evidence>
<dbReference type="PROSITE" id="PS00221">
    <property type="entry name" value="MIP"/>
    <property type="match status" value="1"/>
</dbReference>
<sequence length="544" mass="58971">MADVNAVNRRLLEISICALLREQGFSSASKIALETLTEMLQSYLGELGHSCKLSCELSARVKPTLSDVKVALIDMGADLDSLPLYGKRTNRTHVNNPLKSRITPTPKALAAGTKQTRPAHIPAHLPPLPDPHSYIKTPAFRQSSKEYQAVREKYAAQRKDIEEGLSKFLAKTAELSSGICEGLDPPTYPLLVNEFSGLPYLSALGDFDDAELLELDESLAKEAPSTNLSPENEGSIDTVWFEACPGTMDFKHLFINVLYRYEGRLPPLMREALAEFMATFILVSFGLGSVAQFTLSRSQLGTFFSVNFSWGVAVTMGCYWAGGISGAHMNPAVTLALAVVRRLKWTKVPTYCLAQLLGAFFASTVVYGIYRDALDAFDGGIRQVTGPNATAGVFATYPKPFVTTANGFADQFFGTALLVSCIFAILDRNNNAPDQGVAPVMIGLVVFLIGTTFGLNCGYPINPARDLGPRIFTAMAGWGSEVFTAYNNWAWVPVVACPLGGVLGAIVYIITIEFHQSASADTEHPYEPICTAAAMTEQKESLLS</sequence>
<dbReference type="GO" id="GO:0005634">
    <property type="term" value="C:nucleus"/>
    <property type="evidence" value="ECO:0007669"/>
    <property type="project" value="UniProtKB-SubCell"/>
</dbReference>
<dbReference type="InterPro" id="IPR009072">
    <property type="entry name" value="Histone-fold"/>
</dbReference>
<evidence type="ECO:0000259" key="14">
    <source>
        <dbReference type="SMART" id="SM00576"/>
    </source>
</evidence>
<dbReference type="InterPro" id="IPR006565">
    <property type="entry name" value="BTP"/>
</dbReference>
<feature type="transmembrane region" description="Helical" evidence="13">
    <location>
        <begin position="408"/>
        <end position="426"/>
    </location>
</feature>
<evidence type="ECO:0000256" key="3">
    <source>
        <dbReference type="ARBA" id="ARBA00006175"/>
    </source>
</evidence>
<keyword evidence="8 13" id="KW-0472">Membrane</keyword>
<dbReference type="Proteomes" id="UP001159428">
    <property type="component" value="Unassembled WGS sequence"/>
</dbReference>
<comment type="similarity">
    <text evidence="3">Belongs to the MIP/aquaporin (TC 1.A.8) family.</text>
</comment>